<gene>
    <name evidence="1" type="ORF">PPNO1_LOCUS3254</name>
</gene>
<dbReference type="EMBL" id="CALLCH030000008">
    <property type="protein sequence ID" value="CAI4213504.1"/>
    <property type="molecule type" value="Genomic_DNA"/>
</dbReference>
<comment type="caution">
    <text evidence="1">The sequence shown here is derived from an EMBL/GenBank/DDBJ whole genome shotgun (WGS) entry which is preliminary data.</text>
</comment>
<evidence type="ECO:0000313" key="1">
    <source>
        <dbReference type="EMBL" id="CAI4213504.1"/>
    </source>
</evidence>
<reference evidence="1" key="1">
    <citation type="submission" date="2022-11" db="EMBL/GenBank/DDBJ databases">
        <authorList>
            <person name="Scott C."/>
            <person name="Bruce N."/>
        </authorList>
    </citation>
    <scope>NUCLEOTIDE SEQUENCE</scope>
</reference>
<sequence length="269" mass="29866">MTEALNMAQLAVNRRNDEEMSAFLGLIYPGINDNQKGTLFDDIEKIATLTPAGLGESPNIIIYCDDDSRWRHATAEEIPGQEGRTDAQKAWIDPENDIVFDQRVDPRSLTNLDRQIPGCREVGTATRAQTYTNLRTPTPDHDRGSIVTITLCSRALTGPKIKYLTIGEIAAENLASRKASNLFKLPNIDTFKLLSATVVHELSHQILTSAIRYDDVRGANSYRWPNISNMDLLSGLENADSLAYTCIAAMLMEMGYSVDKDGDIKKKKT</sequence>
<evidence type="ECO:0000313" key="2">
    <source>
        <dbReference type="Proteomes" id="UP000838763"/>
    </source>
</evidence>
<proteinExistence type="predicted"/>
<accession>A0A9P1H151</accession>
<organism evidence="1 2">
    <name type="scientific">Parascedosporium putredinis</name>
    <dbReference type="NCBI Taxonomy" id="1442378"/>
    <lineage>
        <taxon>Eukaryota</taxon>
        <taxon>Fungi</taxon>
        <taxon>Dikarya</taxon>
        <taxon>Ascomycota</taxon>
        <taxon>Pezizomycotina</taxon>
        <taxon>Sordariomycetes</taxon>
        <taxon>Hypocreomycetidae</taxon>
        <taxon>Microascales</taxon>
        <taxon>Microascaceae</taxon>
        <taxon>Parascedosporium</taxon>
    </lineage>
</organism>
<name>A0A9P1H151_9PEZI</name>
<keyword evidence="2" id="KW-1185">Reference proteome</keyword>
<dbReference type="OrthoDB" id="4507347at2759"/>
<evidence type="ECO:0008006" key="3">
    <source>
        <dbReference type="Google" id="ProtNLM"/>
    </source>
</evidence>
<dbReference type="Proteomes" id="UP000838763">
    <property type="component" value="Unassembled WGS sequence"/>
</dbReference>
<protein>
    <recommendedName>
        <fullName evidence="3">Lysine-specific metallo-endopeptidase domain-containing protein</fullName>
    </recommendedName>
</protein>
<dbReference type="AlphaFoldDB" id="A0A9P1H151"/>